<sequence length="119" mass="13373">MEDYYKLQQDLLQLTIAFSLVIFGFVWYFYSLNIALNYLLGACTGVVYLRMLARSVGRIGRSNPKSSSGRLAILIGVLVVATQWNQLAVLPVFLGFLTYKAALITFVLWTYALPQPGRT</sequence>
<dbReference type="Pfam" id="PF24763">
    <property type="entry name" value="CGL160_C"/>
    <property type="match status" value="1"/>
</dbReference>
<dbReference type="EMBL" id="QBMC01000004">
    <property type="protein sequence ID" value="PZO23102.1"/>
    <property type="molecule type" value="Genomic_DNA"/>
</dbReference>
<keyword evidence="2 5" id="KW-0812">Transmembrane</keyword>
<evidence type="ECO:0000256" key="5">
    <source>
        <dbReference type="SAM" id="Phobius"/>
    </source>
</evidence>
<evidence type="ECO:0000256" key="1">
    <source>
        <dbReference type="ARBA" id="ARBA00004141"/>
    </source>
</evidence>
<feature type="transmembrane region" description="Helical" evidence="5">
    <location>
        <begin position="36"/>
        <end position="56"/>
    </location>
</feature>
<dbReference type="Proteomes" id="UP000249354">
    <property type="component" value="Unassembled WGS sequence"/>
</dbReference>
<proteinExistence type="predicted"/>
<name>A0A2W4URJ4_9CYAN</name>
<gene>
    <name evidence="7" type="ORF">DCF25_01170</name>
</gene>
<dbReference type="AlphaFoldDB" id="A0A2W4URJ4"/>
<reference evidence="7 8" key="2">
    <citation type="submission" date="2018-06" db="EMBL/GenBank/DDBJ databases">
        <title>Metagenomic assembly of (sub)arctic Cyanobacteria and their associated microbiome from non-axenic cultures.</title>
        <authorList>
            <person name="Baurain D."/>
        </authorList>
    </citation>
    <scope>NUCLEOTIDE SEQUENCE [LARGE SCALE GENOMIC DNA]</scope>
    <source>
        <strain evidence="7">ULC129bin1</strain>
    </source>
</reference>
<keyword evidence="4 5" id="KW-0472">Membrane</keyword>
<organism evidence="7 8">
    <name type="scientific">Leptolyngbya foveolarum</name>
    <dbReference type="NCBI Taxonomy" id="47253"/>
    <lineage>
        <taxon>Bacteria</taxon>
        <taxon>Bacillati</taxon>
        <taxon>Cyanobacteriota</taxon>
        <taxon>Cyanophyceae</taxon>
        <taxon>Leptolyngbyales</taxon>
        <taxon>Leptolyngbyaceae</taxon>
        <taxon>Leptolyngbya group</taxon>
        <taxon>Leptolyngbya</taxon>
    </lineage>
</organism>
<reference evidence="8" key="1">
    <citation type="submission" date="2018-04" db="EMBL/GenBank/DDBJ databases">
        <authorList>
            <person name="Cornet L."/>
        </authorList>
    </citation>
    <scope>NUCLEOTIDE SEQUENCE [LARGE SCALE GENOMIC DNA]</scope>
</reference>
<dbReference type="GO" id="GO:0016020">
    <property type="term" value="C:membrane"/>
    <property type="evidence" value="ECO:0007669"/>
    <property type="project" value="UniProtKB-SubCell"/>
</dbReference>
<comment type="caution">
    <text evidence="7">The sequence shown here is derived from an EMBL/GenBank/DDBJ whole genome shotgun (WGS) entry which is preliminary data.</text>
</comment>
<protein>
    <submittedName>
        <fullName evidence="7">ATP synthase subunit I</fullName>
    </submittedName>
</protein>
<evidence type="ECO:0000256" key="2">
    <source>
        <dbReference type="ARBA" id="ARBA00022692"/>
    </source>
</evidence>
<dbReference type="InterPro" id="IPR056309">
    <property type="entry name" value="CGL160/ATPI_dom"/>
</dbReference>
<evidence type="ECO:0000313" key="7">
    <source>
        <dbReference type="EMBL" id="PZO23102.1"/>
    </source>
</evidence>
<feature type="transmembrane region" description="Helical" evidence="5">
    <location>
        <begin position="92"/>
        <end position="113"/>
    </location>
</feature>
<feature type="transmembrane region" description="Helical" evidence="5">
    <location>
        <begin position="68"/>
        <end position="86"/>
    </location>
</feature>
<feature type="domain" description="CGL160/ATPI" evidence="6">
    <location>
        <begin position="2"/>
        <end position="104"/>
    </location>
</feature>
<evidence type="ECO:0000259" key="6">
    <source>
        <dbReference type="Pfam" id="PF24763"/>
    </source>
</evidence>
<evidence type="ECO:0000256" key="3">
    <source>
        <dbReference type="ARBA" id="ARBA00022989"/>
    </source>
</evidence>
<accession>A0A2W4URJ4</accession>
<evidence type="ECO:0000256" key="4">
    <source>
        <dbReference type="ARBA" id="ARBA00023136"/>
    </source>
</evidence>
<comment type="subcellular location">
    <subcellularLocation>
        <location evidence="1">Membrane</location>
        <topology evidence="1">Multi-pass membrane protein</topology>
    </subcellularLocation>
</comment>
<keyword evidence="3 5" id="KW-1133">Transmembrane helix</keyword>
<evidence type="ECO:0000313" key="8">
    <source>
        <dbReference type="Proteomes" id="UP000249354"/>
    </source>
</evidence>
<feature type="transmembrane region" description="Helical" evidence="5">
    <location>
        <begin position="12"/>
        <end position="30"/>
    </location>
</feature>